<keyword evidence="1" id="KW-0812">Transmembrane</keyword>
<proteinExistence type="predicted"/>
<evidence type="ECO:0000256" key="1">
    <source>
        <dbReference type="SAM" id="Phobius"/>
    </source>
</evidence>
<gene>
    <name evidence="2" type="ORF">SSCH_300018</name>
</gene>
<dbReference type="RefSeq" id="WP_044665001.1">
    <property type="nucleotide sequence ID" value="NZ_CDRZ01000224.1"/>
</dbReference>
<protein>
    <submittedName>
        <fullName evidence="2">Uncharacterized protein</fullName>
    </submittedName>
</protein>
<sequence length="92" mass="9507">MGIQFWGLASTISRTSVVSGGIAIGGVLLLSLLPSLSQWLARYTPGALSSYEVKLVSGTAAFSDAVPALVITISLVVLLVAITVMVFLGQEL</sequence>
<organism evidence="2 3">
    <name type="scientific">Syntrophaceticus schinkii</name>
    <dbReference type="NCBI Taxonomy" id="499207"/>
    <lineage>
        <taxon>Bacteria</taxon>
        <taxon>Bacillati</taxon>
        <taxon>Bacillota</taxon>
        <taxon>Clostridia</taxon>
        <taxon>Thermoanaerobacterales</taxon>
        <taxon>Thermoanaerobacterales Family III. Incertae Sedis</taxon>
        <taxon>Syntrophaceticus</taxon>
    </lineage>
</organism>
<evidence type="ECO:0000313" key="3">
    <source>
        <dbReference type="Proteomes" id="UP000046155"/>
    </source>
</evidence>
<keyword evidence="1" id="KW-1133">Transmembrane helix</keyword>
<dbReference type="Proteomes" id="UP000046155">
    <property type="component" value="Unassembled WGS sequence"/>
</dbReference>
<reference evidence="3" key="1">
    <citation type="submission" date="2015-01" db="EMBL/GenBank/DDBJ databases">
        <authorList>
            <person name="Manzoor Shahid"/>
            <person name="Zubair Saima"/>
        </authorList>
    </citation>
    <scope>NUCLEOTIDE SEQUENCE [LARGE SCALE GENOMIC DNA]</scope>
    <source>
        <strain evidence="3">Sp3</strain>
    </source>
</reference>
<feature type="transmembrane region" description="Helical" evidence="1">
    <location>
        <begin position="65"/>
        <end position="88"/>
    </location>
</feature>
<dbReference type="EMBL" id="CDRZ01000224">
    <property type="protein sequence ID" value="CEO88946.1"/>
    <property type="molecule type" value="Genomic_DNA"/>
</dbReference>
<dbReference type="AlphaFoldDB" id="A0A0B7MLW1"/>
<feature type="transmembrane region" description="Helical" evidence="1">
    <location>
        <begin position="12"/>
        <end position="33"/>
    </location>
</feature>
<keyword evidence="1" id="KW-0472">Membrane</keyword>
<name>A0A0B7MLW1_9FIRM</name>
<evidence type="ECO:0000313" key="2">
    <source>
        <dbReference type="EMBL" id="CEO88946.1"/>
    </source>
</evidence>
<keyword evidence="3" id="KW-1185">Reference proteome</keyword>
<accession>A0A0B7MLW1</accession>